<feature type="compositionally biased region" description="Basic residues" evidence="1">
    <location>
        <begin position="238"/>
        <end position="253"/>
    </location>
</feature>
<proteinExistence type="predicted"/>
<evidence type="ECO:0000256" key="1">
    <source>
        <dbReference type="SAM" id="MobiDB-lite"/>
    </source>
</evidence>
<protein>
    <submittedName>
        <fullName evidence="2">Uncharacterized protein</fullName>
    </submittedName>
</protein>
<evidence type="ECO:0000313" key="3">
    <source>
        <dbReference type="Proteomes" id="UP000288351"/>
    </source>
</evidence>
<feature type="region of interest" description="Disordered" evidence="1">
    <location>
        <begin position="238"/>
        <end position="284"/>
    </location>
</feature>
<dbReference type="EMBL" id="BHXC01000006">
    <property type="protein sequence ID" value="GCB92407.1"/>
    <property type="molecule type" value="Genomic_DNA"/>
</dbReference>
<evidence type="ECO:0000313" key="2">
    <source>
        <dbReference type="EMBL" id="GCB92407.1"/>
    </source>
</evidence>
<comment type="caution">
    <text evidence="2">The sequence shown here is derived from an EMBL/GenBank/DDBJ whole genome shotgun (WGS) entry which is preliminary data.</text>
</comment>
<dbReference type="Proteomes" id="UP000288351">
    <property type="component" value="Unassembled WGS sequence"/>
</dbReference>
<organism evidence="2 3">
    <name type="scientific">Streptomyces noursei</name>
    <name type="common">Streptomyces albulus</name>
    <dbReference type="NCBI Taxonomy" id="1971"/>
    <lineage>
        <taxon>Bacteria</taxon>
        <taxon>Bacillati</taxon>
        <taxon>Actinomycetota</taxon>
        <taxon>Actinomycetes</taxon>
        <taxon>Kitasatosporales</taxon>
        <taxon>Streptomycetaceae</taxon>
        <taxon>Streptomyces</taxon>
    </lineage>
</organism>
<feature type="region of interest" description="Disordered" evidence="1">
    <location>
        <begin position="138"/>
        <end position="174"/>
    </location>
</feature>
<dbReference type="AlphaFoldDB" id="A0A401R434"/>
<feature type="region of interest" description="Disordered" evidence="1">
    <location>
        <begin position="64"/>
        <end position="92"/>
    </location>
</feature>
<feature type="region of interest" description="Disordered" evidence="1">
    <location>
        <begin position="30"/>
        <end position="52"/>
    </location>
</feature>
<sequence length="284" mass="30982">MRAATIVGAPLFVVEVPVSALLLSLRARRSPRLGGSSPALSRAGRAAHRCSGRDQVEVRQVVGELSASPGDASTPRGALQRTPCGPLEADPAEPASAPWIRDLHPLRFPDAAMTYYPCAGPPPRRVVSTPQFFTRDNREEAVVNPRRPPRRTRPPPAGVAGHTPTGGARRPQTRWQKGVLAISAGLRTTCTTCRRAHTHGTGSDTRVTFCSDCAFQPVREAVAARSTQRALRLVVMRQNRRSRRPHYRPRRTPTCRADFSRLSEADPQARPLTTPAEAPRPRAT</sequence>
<accession>A0A401R434</accession>
<name>A0A401R434_STRNR</name>
<reference evidence="2 3" key="1">
    <citation type="journal article" date="2019" name="Microbiol. Resour. Announc.">
        <title>Draft Genome Sequence of the Most Traditional epsilon-Poly-l-Lysine Producer, Streptomyces albulus NBRC14147.</title>
        <authorList>
            <person name="Yamanaka K."/>
            <person name="Hamano Y."/>
        </authorList>
    </citation>
    <scope>NUCLEOTIDE SEQUENCE [LARGE SCALE GENOMIC DNA]</scope>
    <source>
        <strain evidence="2 3">NBRC 14147</strain>
    </source>
</reference>
<gene>
    <name evidence="2" type="ORF">SALB_05170</name>
</gene>